<protein>
    <submittedName>
        <fullName evidence="2">GNAT family N-acetyltransferase</fullName>
    </submittedName>
</protein>
<evidence type="ECO:0000313" key="3">
    <source>
        <dbReference type="Proteomes" id="UP001501496"/>
    </source>
</evidence>
<dbReference type="Gene3D" id="3.40.630.30">
    <property type="match status" value="1"/>
</dbReference>
<keyword evidence="3" id="KW-1185">Reference proteome</keyword>
<dbReference type="InterPro" id="IPR016181">
    <property type="entry name" value="Acyl_CoA_acyltransferase"/>
</dbReference>
<evidence type="ECO:0000313" key="2">
    <source>
        <dbReference type="EMBL" id="GAA4238404.1"/>
    </source>
</evidence>
<dbReference type="SUPFAM" id="SSF55729">
    <property type="entry name" value="Acyl-CoA N-acyltransferases (Nat)"/>
    <property type="match status" value="1"/>
</dbReference>
<sequence length="145" mass="16329">MTTIKLINAKATYPVRHSVLRKGKPIETCFFKGDMLPTTLHIGLFFNNKLSGVATLLTSQNALYTNKNQYQLRGMAILDKHQGKGFGNLIIDFTIALLKDKNCDILWCNAREVAKAFYIKNGFSTTGKPFNIEGIGKHYIMQRSL</sequence>
<name>A0ABP8CFA7_9FLAO</name>
<comment type="caution">
    <text evidence="2">The sequence shown here is derived from an EMBL/GenBank/DDBJ whole genome shotgun (WGS) entry which is preliminary data.</text>
</comment>
<dbReference type="Pfam" id="PF13673">
    <property type="entry name" value="Acetyltransf_10"/>
    <property type="match status" value="1"/>
</dbReference>
<reference evidence="3" key="1">
    <citation type="journal article" date="2019" name="Int. J. Syst. Evol. Microbiol.">
        <title>The Global Catalogue of Microorganisms (GCM) 10K type strain sequencing project: providing services to taxonomists for standard genome sequencing and annotation.</title>
        <authorList>
            <consortium name="The Broad Institute Genomics Platform"/>
            <consortium name="The Broad Institute Genome Sequencing Center for Infectious Disease"/>
            <person name="Wu L."/>
            <person name="Ma J."/>
        </authorList>
    </citation>
    <scope>NUCLEOTIDE SEQUENCE [LARGE SCALE GENOMIC DNA]</scope>
    <source>
        <strain evidence="3">JCM 17630</strain>
    </source>
</reference>
<accession>A0ABP8CFA7</accession>
<dbReference type="RefSeq" id="WP_344789009.1">
    <property type="nucleotide sequence ID" value="NZ_BAABCA010000006.1"/>
</dbReference>
<evidence type="ECO:0000259" key="1">
    <source>
        <dbReference type="PROSITE" id="PS51186"/>
    </source>
</evidence>
<proteinExistence type="predicted"/>
<dbReference type="EMBL" id="BAABCA010000006">
    <property type="protein sequence ID" value="GAA4238404.1"/>
    <property type="molecule type" value="Genomic_DNA"/>
</dbReference>
<feature type="domain" description="N-acetyltransferase" evidence="1">
    <location>
        <begin position="1"/>
        <end position="145"/>
    </location>
</feature>
<gene>
    <name evidence="2" type="ORF">GCM10022291_28750</name>
</gene>
<dbReference type="Proteomes" id="UP001501496">
    <property type="component" value="Unassembled WGS sequence"/>
</dbReference>
<dbReference type="InterPro" id="IPR000182">
    <property type="entry name" value="GNAT_dom"/>
</dbReference>
<dbReference type="PROSITE" id="PS51186">
    <property type="entry name" value="GNAT"/>
    <property type="match status" value="1"/>
</dbReference>
<organism evidence="2 3">
    <name type="scientific">Postechiella marina</name>
    <dbReference type="NCBI Taxonomy" id="943941"/>
    <lineage>
        <taxon>Bacteria</taxon>
        <taxon>Pseudomonadati</taxon>
        <taxon>Bacteroidota</taxon>
        <taxon>Flavobacteriia</taxon>
        <taxon>Flavobacteriales</taxon>
        <taxon>Flavobacteriaceae</taxon>
        <taxon>Postechiella</taxon>
    </lineage>
</organism>
<dbReference type="CDD" id="cd04301">
    <property type="entry name" value="NAT_SF"/>
    <property type="match status" value="1"/>
</dbReference>